<gene>
    <name evidence="5" type="ORF">PRZ48_010099</name>
</gene>
<feature type="domain" description="Methyltransferase type 11" evidence="4">
    <location>
        <begin position="41"/>
        <end position="137"/>
    </location>
</feature>
<dbReference type="Pfam" id="PF08241">
    <property type="entry name" value="Methyltransf_11"/>
    <property type="match status" value="1"/>
</dbReference>
<evidence type="ECO:0000256" key="1">
    <source>
        <dbReference type="ARBA" id="ARBA00008361"/>
    </source>
</evidence>
<evidence type="ECO:0000256" key="2">
    <source>
        <dbReference type="ARBA" id="ARBA00022603"/>
    </source>
</evidence>
<dbReference type="SUPFAM" id="SSF53335">
    <property type="entry name" value="S-adenosyl-L-methionine-dependent methyltransferases"/>
    <property type="match status" value="1"/>
</dbReference>
<evidence type="ECO:0000259" key="4">
    <source>
        <dbReference type="Pfam" id="PF08241"/>
    </source>
</evidence>
<protein>
    <recommendedName>
        <fullName evidence="4">Methyltransferase type 11 domain-containing protein</fullName>
    </recommendedName>
</protein>
<dbReference type="PANTHER" id="PTHR44942">
    <property type="entry name" value="METHYLTRANSF_11 DOMAIN-CONTAINING PROTEIN"/>
    <property type="match status" value="1"/>
</dbReference>
<name>A0ABR0EE96_ZASCE</name>
<evidence type="ECO:0000256" key="3">
    <source>
        <dbReference type="ARBA" id="ARBA00022679"/>
    </source>
</evidence>
<comment type="caution">
    <text evidence="5">The sequence shown here is derived from an EMBL/GenBank/DDBJ whole genome shotgun (WGS) entry which is preliminary data.</text>
</comment>
<dbReference type="Gene3D" id="3.40.50.150">
    <property type="entry name" value="Vaccinia Virus protein VP39"/>
    <property type="match status" value="1"/>
</dbReference>
<dbReference type="InterPro" id="IPR013216">
    <property type="entry name" value="Methyltransf_11"/>
</dbReference>
<keyword evidence="2" id="KW-0489">Methyltransferase</keyword>
<sequence>MTTFAKATFGAASYAAFRPTYPESLYNAVLAYHRGPKKLCLDLGCGTGIATREMGKRFESAIGTDPSAGMVKQAGENTPKEQFPHIEFRQGAAESTPSLGDGSVDCVTAAQSSHWFDYTKFWPEMRRLVRPGGTVACWGYKDHIFVDSPIASKILLDYLYNKDPHKMGSYWEPGRQYVRDKLRILQPPAEDWEHVQRVEYEPGTSGRHSGEGTLFMEKRLTVGECKEYVRTFSSYVGWKENHSDQEARIRGGKGDLMDQMFDEIAEKDEHHKDDDNIIDIEWGSALVMCRKK</sequence>
<organism evidence="5 6">
    <name type="scientific">Zasmidium cellare</name>
    <name type="common">Wine cellar mold</name>
    <name type="synonym">Racodium cellare</name>
    <dbReference type="NCBI Taxonomy" id="395010"/>
    <lineage>
        <taxon>Eukaryota</taxon>
        <taxon>Fungi</taxon>
        <taxon>Dikarya</taxon>
        <taxon>Ascomycota</taxon>
        <taxon>Pezizomycotina</taxon>
        <taxon>Dothideomycetes</taxon>
        <taxon>Dothideomycetidae</taxon>
        <taxon>Mycosphaerellales</taxon>
        <taxon>Mycosphaerellaceae</taxon>
        <taxon>Zasmidium</taxon>
    </lineage>
</organism>
<dbReference type="EMBL" id="JAXOVC010000007">
    <property type="protein sequence ID" value="KAK4499581.1"/>
    <property type="molecule type" value="Genomic_DNA"/>
</dbReference>
<keyword evidence="3" id="KW-0808">Transferase</keyword>
<dbReference type="InterPro" id="IPR051052">
    <property type="entry name" value="Diverse_substrate_MTase"/>
</dbReference>
<keyword evidence="6" id="KW-1185">Reference proteome</keyword>
<accession>A0ABR0EE96</accession>
<evidence type="ECO:0000313" key="5">
    <source>
        <dbReference type="EMBL" id="KAK4499581.1"/>
    </source>
</evidence>
<proteinExistence type="inferred from homology"/>
<comment type="similarity">
    <text evidence="1">Belongs to the methyltransferase superfamily.</text>
</comment>
<dbReference type="InterPro" id="IPR029063">
    <property type="entry name" value="SAM-dependent_MTases_sf"/>
</dbReference>
<evidence type="ECO:0000313" key="6">
    <source>
        <dbReference type="Proteomes" id="UP001305779"/>
    </source>
</evidence>
<dbReference type="Proteomes" id="UP001305779">
    <property type="component" value="Unassembled WGS sequence"/>
</dbReference>
<dbReference type="PANTHER" id="PTHR44942:SF4">
    <property type="entry name" value="METHYLTRANSFERASE TYPE 11 DOMAIN-CONTAINING PROTEIN"/>
    <property type="match status" value="1"/>
</dbReference>
<reference evidence="5 6" key="1">
    <citation type="journal article" date="2023" name="G3 (Bethesda)">
        <title>A chromosome-level genome assembly of Zasmidium syzygii isolated from banana leaves.</title>
        <authorList>
            <person name="van Westerhoven A.C."/>
            <person name="Mehrabi R."/>
            <person name="Talebi R."/>
            <person name="Steentjes M.B.F."/>
            <person name="Corcolon B."/>
            <person name="Chong P.A."/>
            <person name="Kema G.H.J."/>
            <person name="Seidl M.F."/>
        </authorList>
    </citation>
    <scope>NUCLEOTIDE SEQUENCE [LARGE SCALE GENOMIC DNA]</scope>
    <source>
        <strain evidence="5 6">P124</strain>
    </source>
</reference>
<dbReference type="CDD" id="cd02440">
    <property type="entry name" value="AdoMet_MTases"/>
    <property type="match status" value="1"/>
</dbReference>